<gene>
    <name evidence="3" type="ORF">BLA29_008937</name>
</gene>
<proteinExistence type="predicted"/>
<evidence type="ECO:0000313" key="3">
    <source>
        <dbReference type="EMBL" id="OTF72959.1"/>
    </source>
</evidence>
<dbReference type="SUPFAM" id="SSF49599">
    <property type="entry name" value="TRAF domain-like"/>
    <property type="match status" value="1"/>
</dbReference>
<feature type="domain" description="MATH" evidence="2">
    <location>
        <begin position="110"/>
        <end position="275"/>
    </location>
</feature>
<sequence>MDKSLIYCLLFWFFQFFIINSIDGHFHETQFPKSYGHVHQLQPPMLNLSYASSLNDEEINPVTVAESFDVSSLTTTTSPSELFAQEDGSVEQSSFNNENQQAILTDKTNVIQYVWNVYNFSDILYSGQDLIFSPRFYLSEPGYRLQMLLITNTTYSDMVSYLGVFFRIVAGDYDSEVEWPYKYRTVLSVLKHEELDDWTNKAVAGNLDKLHTKYNHTIIPNLDECRLRSAFLRPNSDIEYSSNTDGCGNRRHIPLMALESDHYLKDDTLILLLTVYLDNDFEEKTFHKA</sequence>
<evidence type="ECO:0000256" key="1">
    <source>
        <dbReference type="SAM" id="SignalP"/>
    </source>
</evidence>
<dbReference type="OrthoDB" id="6475149at2759"/>
<accession>A0A1Y3AWT6</accession>
<dbReference type="InterPro" id="IPR002083">
    <property type="entry name" value="MATH/TRAF_dom"/>
</dbReference>
<dbReference type="AlphaFoldDB" id="A0A1Y3AWT6"/>
<name>A0A1Y3AWT6_EURMA</name>
<dbReference type="Proteomes" id="UP000194236">
    <property type="component" value="Unassembled WGS sequence"/>
</dbReference>
<organism evidence="3 4">
    <name type="scientific">Euroglyphus maynei</name>
    <name type="common">Mayne's house dust mite</name>
    <dbReference type="NCBI Taxonomy" id="6958"/>
    <lineage>
        <taxon>Eukaryota</taxon>
        <taxon>Metazoa</taxon>
        <taxon>Ecdysozoa</taxon>
        <taxon>Arthropoda</taxon>
        <taxon>Chelicerata</taxon>
        <taxon>Arachnida</taxon>
        <taxon>Acari</taxon>
        <taxon>Acariformes</taxon>
        <taxon>Sarcoptiformes</taxon>
        <taxon>Astigmata</taxon>
        <taxon>Psoroptidia</taxon>
        <taxon>Analgoidea</taxon>
        <taxon>Pyroglyphidae</taxon>
        <taxon>Pyroglyphinae</taxon>
        <taxon>Euroglyphus</taxon>
    </lineage>
</organism>
<feature type="non-terminal residue" evidence="3">
    <location>
        <position position="289"/>
    </location>
</feature>
<feature type="chain" id="PRO_5012305448" description="MATH domain-containing protein" evidence="1">
    <location>
        <begin position="25"/>
        <end position="289"/>
    </location>
</feature>
<keyword evidence="1" id="KW-0732">Signal</keyword>
<dbReference type="Gene3D" id="2.60.210.10">
    <property type="entry name" value="Apoptosis, Tumor Necrosis Factor Receptor Associated Protein 2, Chain A"/>
    <property type="match status" value="1"/>
</dbReference>
<evidence type="ECO:0000259" key="2">
    <source>
        <dbReference type="PROSITE" id="PS50144"/>
    </source>
</evidence>
<dbReference type="InterPro" id="IPR008974">
    <property type="entry name" value="TRAF-like"/>
</dbReference>
<keyword evidence="4" id="KW-1185">Reference proteome</keyword>
<protein>
    <recommendedName>
        <fullName evidence="2">MATH domain-containing protein</fullName>
    </recommendedName>
</protein>
<dbReference type="PROSITE" id="PS50144">
    <property type="entry name" value="MATH"/>
    <property type="match status" value="1"/>
</dbReference>
<evidence type="ECO:0000313" key="4">
    <source>
        <dbReference type="Proteomes" id="UP000194236"/>
    </source>
</evidence>
<feature type="signal peptide" evidence="1">
    <location>
        <begin position="1"/>
        <end position="24"/>
    </location>
</feature>
<reference evidence="3 4" key="1">
    <citation type="submission" date="2017-03" db="EMBL/GenBank/DDBJ databases">
        <title>Genome Survey of Euroglyphus maynei.</title>
        <authorList>
            <person name="Arlian L.G."/>
            <person name="Morgan M.S."/>
            <person name="Rider S.D."/>
        </authorList>
    </citation>
    <scope>NUCLEOTIDE SEQUENCE [LARGE SCALE GENOMIC DNA]</scope>
    <source>
        <strain evidence="3">Arlian Lab</strain>
        <tissue evidence="3">Whole body</tissue>
    </source>
</reference>
<dbReference type="EMBL" id="MUJZ01053860">
    <property type="protein sequence ID" value="OTF72959.1"/>
    <property type="molecule type" value="Genomic_DNA"/>
</dbReference>
<dbReference type="Pfam" id="PF22486">
    <property type="entry name" value="MATH_2"/>
    <property type="match status" value="1"/>
</dbReference>
<comment type="caution">
    <text evidence="3">The sequence shown here is derived from an EMBL/GenBank/DDBJ whole genome shotgun (WGS) entry which is preliminary data.</text>
</comment>